<evidence type="ECO:0000256" key="1">
    <source>
        <dbReference type="ARBA" id="ARBA00004141"/>
    </source>
</evidence>
<dbReference type="GO" id="GO:1990573">
    <property type="term" value="P:potassium ion import across plasma membrane"/>
    <property type="evidence" value="ECO:0007669"/>
    <property type="project" value="TreeGrafter"/>
</dbReference>
<dbReference type="GO" id="GO:0005886">
    <property type="term" value="C:plasma membrane"/>
    <property type="evidence" value="ECO:0007669"/>
    <property type="project" value="InterPro"/>
</dbReference>
<feature type="region of interest" description="Disordered" evidence="11">
    <location>
        <begin position="377"/>
        <end position="436"/>
    </location>
</feature>
<evidence type="ECO:0000256" key="9">
    <source>
        <dbReference type="ARBA" id="ARBA00023136"/>
    </source>
</evidence>
<organism evidence="12 13">
    <name type="scientific">Wickerhamomyces ciferrii (strain ATCC 14091 / BCRC 22168 / CBS 111 / JCM 3599 / NBRC 0793 / NRRL Y-1031 F-60-10)</name>
    <name type="common">Yeast</name>
    <name type="synonym">Pichia ciferrii</name>
    <dbReference type="NCBI Taxonomy" id="1206466"/>
    <lineage>
        <taxon>Eukaryota</taxon>
        <taxon>Fungi</taxon>
        <taxon>Dikarya</taxon>
        <taxon>Ascomycota</taxon>
        <taxon>Saccharomycotina</taxon>
        <taxon>Saccharomycetes</taxon>
        <taxon>Phaffomycetales</taxon>
        <taxon>Wickerhamomycetaceae</taxon>
        <taxon>Wickerhamomyces</taxon>
    </lineage>
</organism>
<keyword evidence="9 10" id="KW-0472">Membrane</keyword>
<keyword evidence="3 10" id="KW-0813">Transport</keyword>
<dbReference type="InterPro" id="IPR051143">
    <property type="entry name" value="TrkH_K-transport"/>
</dbReference>
<comment type="subcellular location">
    <subcellularLocation>
        <location evidence="1">Membrane</location>
        <topology evidence="1">Multi-pass membrane protein</topology>
    </subcellularLocation>
</comment>
<feature type="compositionally biased region" description="Basic and acidic residues" evidence="11">
    <location>
        <begin position="377"/>
        <end position="388"/>
    </location>
</feature>
<evidence type="ECO:0000256" key="6">
    <source>
        <dbReference type="ARBA" id="ARBA00022958"/>
    </source>
</evidence>
<evidence type="ECO:0000256" key="7">
    <source>
        <dbReference type="ARBA" id="ARBA00022989"/>
    </source>
</evidence>
<comment type="similarity">
    <text evidence="2 10">Belongs to the TrkH potassium transport family.</text>
</comment>
<comment type="caution">
    <text evidence="12">The sequence shown here is derived from an EMBL/GenBank/DDBJ whole genome shotgun (WGS) entry which is preliminary data.</text>
</comment>
<dbReference type="PIRSF" id="PIRSF002450">
    <property type="entry name" value="K+_transpter_TRK"/>
    <property type="match status" value="1"/>
</dbReference>
<dbReference type="InterPro" id="IPR003445">
    <property type="entry name" value="Cat_transpt"/>
</dbReference>
<dbReference type="HOGENOM" id="CLU_005947_0_0_1"/>
<evidence type="ECO:0000256" key="4">
    <source>
        <dbReference type="ARBA" id="ARBA00022538"/>
    </source>
</evidence>
<dbReference type="Pfam" id="PF02386">
    <property type="entry name" value="TrkH"/>
    <property type="match status" value="1"/>
</dbReference>
<evidence type="ECO:0000313" key="13">
    <source>
        <dbReference type="Proteomes" id="UP000009328"/>
    </source>
</evidence>
<feature type="transmembrane region" description="Helical" evidence="10">
    <location>
        <begin position="874"/>
        <end position="890"/>
    </location>
</feature>
<dbReference type="PANTHER" id="PTHR31064:SF30">
    <property type="entry name" value="HIGH-AFFINITY POTASSIUM TRANSPORT PROTEIN-RELATED"/>
    <property type="match status" value="1"/>
</dbReference>
<dbReference type="eggNOG" id="KOG1341">
    <property type="taxonomic scope" value="Eukaryota"/>
</dbReference>
<evidence type="ECO:0000256" key="3">
    <source>
        <dbReference type="ARBA" id="ARBA00022448"/>
    </source>
</evidence>
<feature type="compositionally biased region" description="Polar residues" evidence="11">
    <location>
        <begin position="254"/>
        <end position="277"/>
    </location>
</feature>
<dbReference type="InterPro" id="IPR015958">
    <property type="entry name" value="Trk1_fungi"/>
</dbReference>
<name>K0KXT8_WICCF</name>
<feature type="region of interest" description="Disordered" evidence="11">
    <location>
        <begin position="478"/>
        <end position="515"/>
    </location>
</feature>
<keyword evidence="4 10" id="KW-0633">Potassium transport</keyword>
<keyword evidence="5 10" id="KW-0812">Transmembrane</keyword>
<feature type="compositionally biased region" description="Basic residues" evidence="11">
    <location>
        <begin position="417"/>
        <end position="436"/>
    </location>
</feature>
<dbReference type="InterPro" id="IPR004773">
    <property type="entry name" value="K/Na_transp_Trk1/HKT1"/>
</dbReference>
<evidence type="ECO:0000256" key="5">
    <source>
        <dbReference type="ARBA" id="ARBA00022692"/>
    </source>
</evidence>
<dbReference type="EMBL" id="CAIF01000277">
    <property type="protein sequence ID" value="CCH46867.1"/>
    <property type="molecule type" value="Genomic_DNA"/>
</dbReference>
<dbReference type="STRING" id="1206466.K0KXT8"/>
<keyword evidence="6 10" id="KW-0630">Potassium</keyword>
<keyword evidence="8 10" id="KW-0406">Ion transport</keyword>
<feature type="region of interest" description="Disordered" evidence="11">
    <location>
        <begin position="183"/>
        <end position="357"/>
    </location>
</feature>
<evidence type="ECO:0000256" key="10">
    <source>
        <dbReference type="PIRNR" id="PIRNR002450"/>
    </source>
</evidence>
<feature type="transmembrane region" description="Helical" evidence="10">
    <location>
        <begin position="902"/>
        <end position="922"/>
    </location>
</feature>
<dbReference type="FunCoup" id="K0KXT8">
    <property type="interactions" value="18"/>
</dbReference>
<dbReference type="PANTHER" id="PTHR31064">
    <property type="entry name" value="POTASSIUM TRANSPORT PROTEIN DDB_G0292412-RELATED"/>
    <property type="match status" value="1"/>
</dbReference>
<dbReference type="AlphaFoldDB" id="K0KXT8"/>
<proteinExistence type="inferred from homology"/>
<accession>K0KXT8</accession>
<feature type="compositionally biased region" description="Basic and acidic residues" evidence="11">
    <location>
        <begin position="186"/>
        <end position="197"/>
    </location>
</feature>
<feature type="transmembrane region" description="Helical" evidence="10">
    <location>
        <begin position="131"/>
        <end position="156"/>
    </location>
</feature>
<feature type="region of interest" description="Disordered" evidence="11">
    <location>
        <begin position="1129"/>
        <end position="1152"/>
    </location>
</feature>
<feature type="transmembrane region" description="Helical" evidence="10">
    <location>
        <begin position="70"/>
        <end position="94"/>
    </location>
</feature>
<feature type="compositionally biased region" description="Polar residues" evidence="11">
    <location>
        <begin position="485"/>
        <end position="515"/>
    </location>
</feature>
<feature type="transmembrane region" description="Helical" evidence="10">
    <location>
        <begin position="928"/>
        <end position="946"/>
    </location>
</feature>
<gene>
    <name evidence="12" type="ORF">BN7_6469</name>
</gene>
<dbReference type="GO" id="GO:0030007">
    <property type="term" value="P:intracellular potassium ion homeostasis"/>
    <property type="evidence" value="ECO:0007669"/>
    <property type="project" value="UniProtKB-UniRule"/>
</dbReference>
<feature type="transmembrane region" description="Helical" evidence="10">
    <location>
        <begin position="618"/>
        <end position="638"/>
    </location>
</feature>
<evidence type="ECO:0000313" key="12">
    <source>
        <dbReference type="EMBL" id="CCH46867.1"/>
    </source>
</evidence>
<feature type="transmembrane region" description="Helical" evidence="10">
    <location>
        <begin position="748"/>
        <end position="768"/>
    </location>
</feature>
<evidence type="ECO:0000256" key="11">
    <source>
        <dbReference type="SAM" id="MobiDB-lite"/>
    </source>
</evidence>
<protein>
    <recommendedName>
        <fullName evidence="10">Potassium transport protein</fullName>
    </recommendedName>
</protein>
<feature type="compositionally biased region" description="Low complexity" evidence="11">
    <location>
        <begin position="278"/>
        <end position="295"/>
    </location>
</feature>
<feature type="transmembrane region" description="Helical" evidence="10">
    <location>
        <begin position="685"/>
        <end position="710"/>
    </location>
</feature>
<dbReference type="InParanoid" id="K0KXT8"/>
<feature type="region of interest" description="Disordered" evidence="11">
    <location>
        <begin position="1018"/>
        <end position="1047"/>
    </location>
</feature>
<dbReference type="NCBIfam" id="TIGR00934">
    <property type="entry name" value="2a38euk"/>
    <property type="match status" value="1"/>
</dbReference>
<sequence>MAGFNIMKLVRPTKTSNNQDQDQDHGNNINPNRRRSIGSINFITKKTWGWKIRDAVASLEDLFGPYLKKIFPSFIAVHYFYIISIAILGSIFIYPVKNIHYIDALFFASGAATQAGLNTLDANVLTLYQQIIIYIFCCLATPIFIHGSLSFLRLYWFERYFDDIRETSKHNFKMRRTATMMARTQSMERAKTAESQRSRTPGNNRSRNLSKTTTNNNNNNNNIPLTGYSSRTVFENSPDIEQTGEYPEVKDSDTSSSEMVNTNPIPLTQSTPAVNQTQSPPRVSSPSPMPMQQSSYNNSVEHISEPSSDDDHENNHLPPESRSINPHRVDDDLNDEVDISHTKSSPNIKFGDLPNPRNHDVEPRDVFMSIAMLSNNQKRETHDDEHEGPALVIGGPAEREPPIRQNSTSAIQFDLKKPKHERKKHLKKSNNHHHRSSFNAFKFGHHQRSHSNASSHSNERDIDSVLDNDYLSDASNDEEHRLKKAQSNLQLPSSDQTGGSKFNKRSNTLDVTSNKHSLLSKSPTFEKMIKQKLKKPILGRRRFSSSAITDDTMDSSGSDTETDDDFDDNSLIRNMTTNYLSWNPKIGRNSTFVNLSEEQKEELGGVEYRAIKLLAKILLFYYVGFHILGFLFLVPWVVTKNSYQSHIRESGVTLTWWGFFTSMSSFNDLGFTLTPDSMNSFNTSIYTLLVSAVLIVIGNTGFPILLRFIIWVCFKFARDLSLFKESLGFLLDHPRRCFTLLFPSAPTWWLLFILVVMNAVDLILFVILDLNAAVVKALPVNIRILNGFYQAISTRTAGFACIDLSQLHPGVQVSYMVMMYISVLPLAISIRRTNVYEEQSLGVYAGNNENNDEDQQKATQFIGAHLRKQLSFDLWFVFMGLFIICIAEGGKIQDDSLPDFNVFSVLFEVVSAYGTVGLSLGYPGTTPSFSGQFGVISKLVIIAMMIRGRHRGLPYSLDRAIMLPSEKMEIRDRYQDLHAGNHLQRAETIGSMGDPVVTFFKNATPNILKNRFKRPSFLSGSSSQPFRTNTRGNSYVSGSNQNPPQPVQFSLADNQNDNNINSNNIVNNDNHIGFKDVHFGNKPINNHEYNQESHELNDLDYAHLNRENHNDVDQGNLDDGIDQRDYSVTRSETFGGDEATDLGPRRNSNVTF</sequence>
<feature type="compositionally biased region" description="Polar residues" evidence="11">
    <location>
        <begin position="223"/>
        <end position="235"/>
    </location>
</feature>
<keyword evidence="7 10" id="KW-1133">Transmembrane helix</keyword>
<evidence type="ECO:0000256" key="8">
    <source>
        <dbReference type="ARBA" id="ARBA00023065"/>
    </source>
</evidence>
<keyword evidence="13" id="KW-1185">Reference proteome</keyword>
<feature type="compositionally biased region" description="Low complexity" evidence="11">
    <location>
        <begin position="203"/>
        <end position="222"/>
    </location>
</feature>
<evidence type="ECO:0000256" key="2">
    <source>
        <dbReference type="ARBA" id="ARBA00009137"/>
    </source>
</evidence>
<dbReference type="Proteomes" id="UP000009328">
    <property type="component" value="Unassembled WGS sequence"/>
</dbReference>
<dbReference type="GO" id="GO:0140107">
    <property type="term" value="F:high-affinity potassium ion transmembrane transporter activity"/>
    <property type="evidence" value="ECO:0007669"/>
    <property type="project" value="TreeGrafter"/>
</dbReference>
<reference evidence="12 13" key="1">
    <citation type="journal article" date="2012" name="Eukaryot. Cell">
        <title>Draft genome sequence of Wickerhamomyces ciferrii NRRL Y-1031 F-60-10.</title>
        <authorList>
            <person name="Schneider J."/>
            <person name="Andrea H."/>
            <person name="Blom J."/>
            <person name="Jaenicke S."/>
            <person name="Ruckert C."/>
            <person name="Schorsch C."/>
            <person name="Szczepanowski R."/>
            <person name="Farwick M."/>
            <person name="Goesmann A."/>
            <person name="Puhler A."/>
            <person name="Schaffer S."/>
            <person name="Tauch A."/>
            <person name="Kohler T."/>
            <person name="Brinkrolf K."/>
        </authorList>
    </citation>
    <scope>NUCLEOTIDE SEQUENCE [LARGE SCALE GENOMIC DNA]</scope>
    <source>
        <strain evidence="13">ATCC 14091 / BCRC 22168 / CBS 111 / JCM 3599 / NBRC 0793 / NRRL Y-1031 F-60-10</strain>
    </source>
</reference>
<feature type="transmembrane region" description="Helical" evidence="10">
    <location>
        <begin position="813"/>
        <end position="830"/>
    </location>
</feature>